<reference evidence="1" key="2">
    <citation type="submission" date="2020-09" db="EMBL/GenBank/DDBJ databases">
        <authorList>
            <person name="Sun Q."/>
            <person name="Ohkuma M."/>
        </authorList>
    </citation>
    <scope>NUCLEOTIDE SEQUENCE</scope>
    <source>
        <strain evidence="1">JCM 4477</strain>
    </source>
</reference>
<dbReference type="RefSeq" id="WP_190208526.1">
    <property type="nucleotide sequence ID" value="NZ_BNBI01000025.1"/>
</dbReference>
<dbReference type="AlphaFoldDB" id="A0A919B1C9"/>
<reference evidence="1" key="1">
    <citation type="journal article" date="2014" name="Int. J. Syst. Evol. Microbiol.">
        <title>Complete genome sequence of Corynebacterium casei LMG S-19264T (=DSM 44701T), isolated from a smear-ripened cheese.</title>
        <authorList>
            <consortium name="US DOE Joint Genome Institute (JGI-PGF)"/>
            <person name="Walter F."/>
            <person name="Albersmeier A."/>
            <person name="Kalinowski J."/>
            <person name="Ruckert C."/>
        </authorList>
    </citation>
    <scope>NUCLEOTIDE SEQUENCE</scope>
    <source>
        <strain evidence="1">JCM 4477</strain>
    </source>
</reference>
<comment type="caution">
    <text evidence="1">The sequence shown here is derived from an EMBL/GenBank/DDBJ whole genome shotgun (WGS) entry which is preliminary data.</text>
</comment>
<protein>
    <submittedName>
        <fullName evidence="1">Uncharacterized protein</fullName>
    </submittedName>
</protein>
<organism evidence="1 2">
    <name type="scientific">Streptomyces fumanus</name>
    <dbReference type="NCBI Taxonomy" id="67302"/>
    <lineage>
        <taxon>Bacteria</taxon>
        <taxon>Bacillati</taxon>
        <taxon>Actinomycetota</taxon>
        <taxon>Actinomycetes</taxon>
        <taxon>Kitasatosporales</taxon>
        <taxon>Streptomycetaceae</taxon>
        <taxon>Streptomyces</taxon>
    </lineage>
</organism>
<dbReference type="Proteomes" id="UP000630718">
    <property type="component" value="Unassembled WGS sequence"/>
</dbReference>
<evidence type="ECO:0000313" key="1">
    <source>
        <dbReference type="EMBL" id="GHF34599.1"/>
    </source>
</evidence>
<dbReference type="EMBL" id="BNBI01000025">
    <property type="protein sequence ID" value="GHF34599.1"/>
    <property type="molecule type" value="Genomic_DNA"/>
</dbReference>
<keyword evidence="2" id="KW-1185">Reference proteome</keyword>
<sequence length="71" mass="7694">MTETKTETEPAPTVGDEVLEGTTRAIVTDIRGGVIWLRPANGGGGTEWPAEDPRKLTVRRTRAEMIESGDL</sequence>
<evidence type="ECO:0000313" key="2">
    <source>
        <dbReference type="Proteomes" id="UP000630718"/>
    </source>
</evidence>
<gene>
    <name evidence="1" type="ORF">GCM10018772_70170</name>
</gene>
<proteinExistence type="predicted"/>
<name>A0A919B1C9_9ACTN</name>
<accession>A0A919B1C9</accession>